<dbReference type="EMBL" id="NKXS01006258">
    <property type="protein sequence ID" value="PIN01772.1"/>
    <property type="molecule type" value="Genomic_DNA"/>
</dbReference>
<gene>
    <name evidence="11" type="ORF">CDL12_25721</name>
</gene>
<keyword evidence="3 9" id="KW-0812">Transmembrane</keyword>
<evidence type="ECO:0000313" key="11">
    <source>
        <dbReference type="EMBL" id="PIN01772.1"/>
    </source>
</evidence>
<feature type="domain" description="Syntaxin 6/10/61 N-terminal" evidence="10">
    <location>
        <begin position="13"/>
        <end position="105"/>
    </location>
</feature>
<evidence type="ECO:0000256" key="7">
    <source>
        <dbReference type="ARBA" id="ARBA00023136"/>
    </source>
</evidence>
<dbReference type="OrthoDB" id="1889309at2759"/>
<evidence type="ECO:0000256" key="6">
    <source>
        <dbReference type="ARBA" id="ARBA00023034"/>
    </source>
</evidence>
<sequence length="324" mass="37281">MLVANSFDLWQKDTFFSAAEEVQQSADIMESAYRTWLRARREGLIPQHLDELSRELQMALGTAKWQLEEFERAVRMSYKSHGDDITISRHRQFVSAIEGQISNVETALKESFNVDGKKPFRWVHLDEEECDDLALFLSGTSQHTTDERTTIGTVVKNNTKEDNNLDSRIQNPDQGKIRKEVVTSNEDSNCFMEQQENRFPDSTDKMSYQDDRIACNRKTLSSPNKSALEIVIDVDDRQKNAFVEATPKEKGSKPIFWSEDHPVAKGGVLSHTHLRMINWINQRLRGHRNQRPQVSTVMPVNSIRFMLGLMLTIFLVVPFLVYSA</sequence>
<evidence type="ECO:0000256" key="1">
    <source>
        <dbReference type="ARBA" id="ARBA00009063"/>
    </source>
</evidence>
<evidence type="ECO:0000256" key="4">
    <source>
        <dbReference type="ARBA" id="ARBA00022927"/>
    </source>
</evidence>
<comment type="subcellular location">
    <subcellularLocation>
        <location evidence="8">Golgi apparatus</location>
        <location evidence="8">trans-Golgi network membrane</location>
        <topology evidence="8">Single-pass type IV membrane protein</topology>
    </subcellularLocation>
</comment>
<dbReference type="AlphaFoldDB" id="A0A2G9G973"/>
<accession>A0A2G9G973</accession>
<keyword evidence="4" id="KW-0653">Protein transport</keyword>
<dbReference type="GO" id="GO:0005794">
    <property type="term" value="C:Golgi apparatus"/>
    <property type="evidence" value="ECO:0007669"/>
    <property type="project" value="UniProtKB-SubCell"/>
</dbReference>
<keyword evidence="5 9" id="KW-1133">Transmembrane helix</keyword>
<reference evidence="12" key="1">
    <citation type="journal article" date="2018" name="Gigascience">
        <title>Genome assembly of the Pink Ipe (Handroanthus impetiginosus, Bignoniaceae), a highly valued, ecologically keystone Neotropical timber forest tree.</title>
        <authorList>
            <person name="Silva-Junior O.B."/>
            <person name="Grattapaglia D."/>
            <person name="Novaes E."/>
            <person name="Collevatti R.G."/>
        </authorList>
    </citation>
    <scope>NUCLEOTIDE SEQUENCE [LARGE SCALE GENOMIC DNA]</scope>
    <source>
        <strain evidence="12">cv. UFG-1</strain>
    </source>
</reference>
<dbReference type="GO" id="GO:0048193">
    <property type="term" value="P:Golgi vesicle transport"/>
    <property type="evidence" value="ECO:0007669"/>
    <property type="project" value="InterPro"/>
</dbReference>
<evidence type="ECO:0000259" key="10">
    <source>
        <dbReference type="Pfam" id="PF09177"/>
    </source>
</evidence>
<dbReference type="CDD" id="cd21442">
    <property type="entry name" value="SNARE_NTD_STX6-like"/>
    <property type="match status" value="1"/>
</dbReference>
<dbReference type="Proteomes" id="UP000231279">
    <property type="component" value="Unassembled WGS sequence"/>
</dbReference>
<evidence type="ECO:0000256" key="3">
    <source>
        <dbReference type="ARBA" id="ARBA00022692"/>
    </source>
</evidence>
<organism evidence="11 12">
    <name type="scientific">Handroanthus impetiginosus</name>
    <dbReference type="NCBI Taxonomy" id="429701"/>
    <lineage>
        <taxon>Eukaryota</taxon>
        <taxon>Viridiplantae</taxon>
        <taxon>Streptophyta</taxon>
        <taxon>Embryophyta</taxon>
        <taxon>Tracheophyta</taxon>
        <taxon>Spermatophyta</taxon>
        <taxon>Magnoliopsida</taxon>
        <taxon>eudicotyledons</taxon>
        <taxon>Gunneridae</taxon>
        <taxon>Pentapetalae</taxon>
        <taxon>asterids</taxon>
        <taxon>lamiids</taxon>
        <taxon>Lamiales</taxon>
        <taxon>Bignoniaceae</taxon>
        <taxon>Crescentiina</taxon>
        <taxon>Tabebuia alliance</taxon>
        <taxon>Handroanthus</taxon>
    </lineage>
</organism>
<dbReference type="InterPro" id="IPR015260">
    <property type="entry name" value="Syntaxin-6/10/61_N"/>
</dbReference>
<dbReference type="GO" id="GO:0015031">
    <property type="term" value="P:protein transport"/>
    <property type="evidence" value="ECO:0007669"/>
    <property type="project" value="UniProtKB-KW"/>
</dbReference>
<evidence type="ECO:0000256" key="9">
    <source>
        <dbReference type="SAM" id="Phobius"/>
    </source>
</evidence>
<feature type="transmembrane region" description="Helical" evidence="9">
    <location>
        <begin position="303"/>
        <end position="322"/>
    </location>
</feature>
<dbReference type="SUPFAM" id="SSF47661">
    <property type="entry name" value="t-snare proteins"/>
    <property type="match status" value="1"/>
</dbReference>
<dbReference type="FunFam" id="1.20.58.90:FF:000004">
    <property type="entry name" value="Syntaxin 10"/>
    <property type="match status" value="1"/>
</dbReference>
<proteinExistence type="inferred from homology"/>
<dbReference type="InterPro" id="IPR010989">
    <property type="entry name" value="SNARE"/>
</dbReference>
<dbReference type="Gene3D" id="1.20.58.90">
    <property type="match status" value="1"/>
</dbReference>
<protein>
    <recommendedName>
        <fullName evidence="10">Syntaxin 6/10/61 N-terminal domain-containing protein</fullName>
    </recommendedName>
</protein>
<dbReference type="GO" id="GO:0016020">
    <property type="term" value="C:membrane"/>
    <property type="evidence" value="ECO:0007669"/>
    <property type="project" value="InterPro"/>
</dbReference>
<comment type="similarity">
    <text evidence="1">Belongs to the syntaxin family.</text>
</comment>
<dbReference type="PANTHER" id="PTHR34949:SF3">
    <property type="entry name" value="OS08G0244100 PROTEIN"/>
    <property type="match status" value="1"/>
</dbReference>
<name>A0A2G9G973_9LAMI</name>
<dbReference type="STRING" id="429701.A0A2G9G973"/>
<keyword evidence="7 9" id="KW-0472">Membrane</keyword>
<evidence type="ECO:0000256" key="5">
    <source>
        <dbReference type="ARBA" id="ARBA00022989"/>
    </source>
</evidence>
<comment type="caution">
    <text evidence="11">The sequence shown here is derived from an EMBL/GenBank/DDBJ whole genome shotgun (WGS) entry which is preliminary data.</text>
</comment>
<keyword evidence="12" id="KW-1185">Reference proteome</keyword>
<evidence type="ECO:0000256" key="8">
    <source>
        <dbReference type="ARBA" id="ARBA00037801"/>
    </source>
</evidence>
<evidence type="ECO:0000313" key="12">
    <source>
        <dbReference type="Proteomes" id="UP000231279"/>
    </source>
</evidence>
<evidence type="ECO:0000256" key="2">
    <source>
        <dbReference type="ARBA" id="ARBA00022448"/>
    </source>
</evidence>
<dbReference type="Pfam" id="PF09177">
    <property type="entry name" value="STX6_10_61_N"/>
    <property type="match status" value="1"/>
</dbReference>
<dbReference type="PANTHER" id="PTHR34949">
    <property type="entry name" value="OS05G0443700 PROTEIN"/>
    <property type="match status" value="1"/>
</dbReference>
<keyword evidence="6" id="KW-0333">Golgi apparatus</keyword>
<keyword evidence="2" id="KW-0813">Transport</keyword>